<dbReference type="Gene3D" id="1.10.3450.10">
    <property type="entry name" value="TTHA0068-like"/>
    <property type="match status" value="1"/>
</dbReference>
<comment type="caution">
    <text evidence="1">The sequence shown here is derived from an EMBL/GenBank/DDBJ whole genome shotgun (WGS) entry which is preliminary data.</text>
</comment>
<dbReference type="PANTHER" id="PTHR34796:SF1">
    <property type="entry name" value="EXPRESSED PROTEIN"/>
    <property type="match status" value="1"/>
</dbReference>
<evidence type="ECO:0000313" key="1">
    <source>
        <dbReference type="EMBL" id="KZE66296.1"/>
    </source>
</evidence>
<evidence type="ECO:0000313" key="2">
    <source>
        <dbReference type="Proteomes" id="UP000076567"/>
    </source>
</evidence>
<organism evidence="1 2">
    <name type="scientific">Fictibacillus phosphorivorans</name>
    <dbReference type="NCBI Taxonomy" id="1221500"/>
    <lineage>
        <taxon>Bacteria</taxon>
        <taxon>Bacillati</taxon>
        <taxon>Bacillota</taxon>
        <taxon>Bacilli</taxon>
        <taxon>Bacillales</taxon>
        <taxon>Fictibacillaceae</taxon>
        <taxon>Fictibacillus</taxon>
    </lineage>
</organism>
<dbReference type="SUPFAM" id="SSF140663">
    <property type="entry name" value="TTHA0068-like"/>
    <property type="match status" value="1"/>
</dbReference>
<evidence type="ECO:0008006" key="3">
    <source>
        <dbReference type="Google" id="ProtNLM"/>
    </source>
</evidence>
<dbReference type="AlphaFoldDB" id="A0A163R783"/>
<accession>A0A163R783</accession>
<dbReference type="RefSeq" id="WP_066241995.1">
    <property type="nucleotide sequence ID" value="NZ_LRFC01000023.1"/>
</dbReference>
<dbReference type="InterPro" id="IPR023203">
    <property type="entry name" value="TTHA0068_sf"/>
</dbReference>
<reference evidence="2" key="1">
    <citation type="submission" date="2016-01" db="EMBL/GenBank/DDBJ databases">
        <title>Draft genome of Chromobacterium sp. F49.</title>
        <authorList>
            <person name="Hong K.W."/>
        </authorList>
    </citation>
    <scope>NUCLEOTIDE SEQUENCE [LARGE SCALE GENOMIC DNA]</scope>
    <source>
        <strain evidence="2">P7IIIA</strain>
    </source>
</reference>
<gene>
    <name evidence="1" type="ORF">AWM68_07985</name>
</gene>
<dbReference type="PANTHER" id="PTHR34796">
    <property type="entry name" value="EXPRESSED PROTEIN"/>
    <property type="match status" value="1"/>
</dbReference>
<sequence length="170" mass="20411">MTYPKPWIEYLIHFHRDQDYFECHEVLEEHWKNEGMKGNLWPGLIQLAVALYHQRRGNMNGARRMITSGLQKLQKEELELKELGIQTQPFFELIRDRKEKIELEQPFEPITLPLTTELLQKCLFEANATEENWFTHTLTDTSIVHKHSLRDRTSVIDERNRQKIMKNRIL</sequence>
<name>A0A163R783_9BACL</name>
<dbReference type="Pfam" id="PF03745">
    <property type="entry name" value="DUF309"/>
    <property type="match status" value="1"/>
</dbReference>
<keyword evidence="2" id="KW-1185">Reference proteome</keyword>
<dbReference type="EMBL" id="LRFC01000023">
    <property type="protein sequence ID" value="KZE66296.1"/>
    <property type="molecule type" value="Genomic_DNA"/>
</dbReference>
<protein>
    <recommendedName>
        <fullName evidence="3">DUF309 domain-containing protein</fullName>
    </recommendedName>
</protein>
<dbReference type="InterPro" id="IPR005500">
    <property type="entry name" value="DUF309"/>
</dbReference>
<proteinExistence type="predicted"/>
<dbReference type="Proteomes" id="UP000076567">
    <property type="component" value="Unassembled WGS sequence"/>
</dbReference>